<comment type="caution">
    <text evidence="1">The sequence shown here is derived from an EMBL/GenBank/DDBJ whole genome shotgun (WGS) entry which is preliminary data.</text>
</comment>
<evidence type="ECO:0000313" key="2">
    <source>
        <dbReference type="Proteomes" id="UP000013057"/>
    </source>
</evidence>
<gene>
    <name evidence="1" type="ORF">KN10_2823</name>
</gene>
<sequence>MAEKHDIKLYNSRNCPPLCLYPNHYIIKKRMKKALAI</sequence>
<evidence type="ECO:0000313" key="1">
    <source>
        <dbReference type="EMBL" id="GAC92387.1"/>
    </source>
</evidence>
<protein>
    <submittedName>
        <fullName evidence="1">Uncharacterized protein</fullName>
    </submittedName>
</protein>
<dbReference type="AlphaFoldDB" id="R4G7B4"/>
<dbReference type="EMBL" id="BARH01000037">
    <property type="protein sequence ID" value="GAC92387.1"/>
    <property type="molecule type" value="Genomic_DNA"/>
</dbReference>
<organism evidence="1 2">
    <name type="scientific">Anoxybacillus flavithermus NBRC 109594</name>
    <dbReference type="NCBI Taxonomy" id="1315967"/>
    <lineage>
        <taxon>Bacteria</taxon>
        <taxon>Bacillati</taxon>
        <taxon>Bacillota</taxon>
        <taxon>Bacilli</taxon>
        <taxon>Bacillales</taxon>
        <taxon>Anoxybacillaceae</taxon>
        <taxon>Anoxybacillus</taxon>
    </lineage>
</organism>
<reference evidence="2" key="1">
    <citation type="journal article" date="2013" name="Genome">
        <title>Draft Genome Sequence of a Thermophilic Member of the Bacillaceae, Anoxybacillus flavithermus Strain Kn10, Isolated from the Kan-nawa Hot Spring in Japan.</title>
        <authorList>
            <person name="Matsutani M."/>
            <person name="Shirakihara Y."/>
            <person name="Imada K."/>
            <person name="Yakushi T."/>
            <person name="Matsushita K."/>
        </authorList>
    </citation>
    <scope>NUCLEOTIDE SEQUENCE [LARGE SCALE GENOMIC DNA]</scope>
    <source>
        <strain evidence="2">NBRC 109594</strain>
    </source>
</reference>
<accession>R4G7B4</accession>
<proteinExistence type="predicted"/>
<dbReference type="Proteomes" id="UP000013057">
    <property type="component" value="Unassembled WGS sequence"/>
</dbReference>
<name>R4G7B4_9BACL</name>